<dbReference type="SUPFAM" id="SSF52218">
    <property type="entry name" value="Flavoproteins"/>
    <property type="match status" value="1"/>
</dbReference>
<evidence type="ECO:0008006" key="3">
    <source>
        <dbReference type="Google" id="ProtNLM"/>
    </source>
</evidence>
<protein>
    <recommendedName>
        <fullName evidence="3">Flavodoxin</fullName>
    </recommendedName>
</protein>
<dbReference type="EMBL" id="JAQLWV010000006">
    <property type="protein sequence ID" value="MDB7932549.1"/>
    <property type="molecule type" value="Genomic_DNA"/>
</dbReference>
<name>A0AAW6CHN3_FLAPL</name>
<dbReference type="Gene3D" id="3.40.50.360">
    <property type="match status" value="1"/>
</dbReference>
<dbReference type="InterPro" id="IPR029039">
    <property type="entry name" value="Flavoprotein-like_sf"/>
</dbReference>
<dbReference type="AlphaFoldDB" id="A0AAW6CHN3"/>
<organism evidence="1 2">
    <name type="scientific">Flavonifractor plautii</name>
    <name type="common">Fusobacterium plautii</name>
    <dbReference type="NCBI Taxonomy" id="292800"/>
    <lineage>
        <taxon>Bacteria</taxon>
        <taxon>Bacillati</taxon>
        <taxon>Bacillota</taxon>
        <taxon>Clostridia</taxon>
        <taxon>Eubacteriales</taxon>
        <taxon>Oscillospiraceae</taxon>
        <taxon>Flavonifractor</taxon>
    </lineage>
</organism>
<accession>A0AAW6CHN3</accession>
<dbReference type="Proteomes" id="UP001211173">
    <property type="component" value="Unassembled WGS sequence"/>
</dbReference>
<reference evidence="1" key="1">
    <citation type="submission" date="2023-01" db="EMBL/GenBank/DDBJ databases">
        <title>Human gut microbiome strain richness.</title>
        <authorList>
            <person name="Chen-Liaw A."/>
        </authorList>
    </citation>
    <scope>NUCLEOTIDE SEQUENCE</scope>
    <source>
        <strain evidence="1">1001287st1_F4_1001285I_161205</strain>
    </source>
</reference>
<evidence type="ECO:0000313" key="1">
    <source>
        <dbReference type="EMBL" id="MDB7932549.1"/>
    </source>
</evidence>
<comment type="caution">
    <text evidence="1">The sequence shown here is derived from an EMBL/GenBank/DDBJ whole genome shotgun (WGS) entry which is preliminary data.</text>
</comment>
<sequence>MHRCTTALYFSPTGGTRTYVRAVAAAMPHMGGEVDLTRPEERRKVHMFGADDVVVLGVPVYYGRVPEVPGLLDGLQGEETPAVLLAVYGNRLIDDALAELSDLCAARGFRPLAAGAFVAPHTFSAKVAMGRPNAGDLAAAAELGRRAAEKLSGPVRWRPSILPRPVRPTVRSASAAWPVSGLARRAADGWKAPPLPLQRLIWRRH</sequence>
<gene>
    <name evidence="1" type="ORF">PNE06_05630</name>
</gene>
<proteinExistence type="predicted"/>
<evidence type="ECO:0000313" key="2">
    <source>
        <dbReference type="Proteomes" id="UP001211173"/>
    </source>
</evidence>